<dbReference type="GO" id="GO:0003995">
    <property type="term" value="F:acyl-CoA dehydrogenase activity"/>
    <property type="evidence" value="ECO:0007669"/>
    <property type="project" value="TreeGrafter"/>
</dbReference>
<name>A0A838BF50_9HYPH</name>
<dbReference type="InterPro" id="IPR046373">
    <property type="entry name" value="Acyl-CoA_Oxase/DH_mid-dom_sf"/>
</dbReference>
<evidence type="ECO:0000259" key="3">
    <source>
        <dbReference type="Pfam" id="PF02771"/>
    </source>
</evidence>
<comment type="caution">
    <text evidence="5">The sequence shown here is derived from an EMBL/GenBank/DDBJ whole genome shotgun (WGS) entry which is preliminary data.</text>
</comment>
<evidence type="ECO:0000256" key="1">
    <source>
        <dbReference type="ARBA" id="ARBA00023002"/>
    </source>
</evidence>
<dbReference type="GO" id="GO:0050660">
    <property type="term" value="F:flavin adenine dinucleotide binding"/>
    <property type="evidence" value="ECO:0007669"/>
    <property type="project" value="InterPro"/>
</dbReference>
<dbReference type="Pfam" id="PF08028">
    <property type="entry name" value="Acyl-CoA_dh_2"/>
    <property type="match status" value="1"/>
</dbReference>
<sequence>MSLNATLSTSAGSPTVDTVNEASDVVAITQGLAPKLAARTAEFDENDRFVAENYVLLKEAGLVEAGVPRELGGKGAEIPELANMLRMLAQACGSTALAFSMHTHQVAIPVWRWRHQKIAAVEPLLRRVAAERLILLSSGGSDWIGGSGRATKVDGGYRISARKGFTSGAEAGDLLMTGAVVEGTNTVIHFAAPMKAPEVRVEQTWKVLGMRGTGSNDVVIDNLFIPEAGVAFSRSAGEWHPVFQIIATIAFPLIYAVYLGVAERARDLAVDLAMRKAPTPHSLDLAGRMETSLRAARLAHRWMLETVDLNAPSADTVNEVMIGRSLVADHAIRTVELALELGGGLGFYRRNGLERCFRDIQGARFHPLQTGPQAQYAGAMALAHPVATIF</sequence>
<dbReference type="SUPFAM" id="SSF56645">
    <property type="entry name" value="Acyl-CoA dehydrogenase NM domain-like"/>
    <property type="match status" value="1"/>
</dbReference>
<dbReference type="PANTHER" id="PTHR43884">
    <property type="entry name" value="ACYL-COA DEHYDROGENASE"/>
    <property type="match status" value="1"/>
</dbReference>
<organism evidence="5 6">
    <name type="scientific">Mesorhizobium neociceri</name>
    <dbReference type="NCBI Taxonomy" id="1307853"/>
    <lineage>
        <taxon>Bacteria</taxon>
        <taxon>Pseudomonadati</taxon>
        <taxon>Pseudomonadota</taxon>
        <taxon>Alphaproteobacteria</taxon>
        <taxon>Hyphomicrobiales</taxon>
        <taxon>Phyllobacteriaceae</taxon>
        <taxon>Mesorhizobium</taxon>
    </lineage>
</organism>
<dbReference type="Gene3D" id="1.20.140.10">
    <property type="entry name" value="Butyryl-CoA Dehydrogenase, subunit A, domain 3"/>
    <property type="match status" value="1"/>
</dbReference>
<dbReference type="InterPro" id="IPR009100">
    <property type="entry name" value="AcylCoA_DH/oxidase_NM_dom_sf"/>
</dbReference>
<dbReference type="PIRSF" id="PIRSF016578">
    <property type="entry name" value="HsaA"/>
    <property type="match status" value="1"/>
</dbReference>
<evidence type="ECO:0000313" key="5">
    <source>
        <dbReference type="EMBL" id="MBA1145156.1"/>
    </source>
</evidence>
<dbReference type="Pfam" id="PF02771">
    <property type="entry name" value="Acyl-CoA_dh_N"/>
    <property type="match status" value="1"/>
</dbReference>
<feature type="domain" description="Acyl-CoA dehydrogenase/oxidase N-terminal" evidence="3">
    <location>
        <begin position="35"/>
        <end position="113"/>
    </location>
</feature>
<keyword evidence="6" id="KW-1185">Reference proteome</keyword>
<proteinExistence type="predicted"/>
<dbReference type="InterPro" id="IPR013786">
    <property type="entry name" value="AcylCoA_DH/ox_N"/>
</dbReference>
<reference evidence="5 6" key="1">
    <citation type="submission" date="2020-07" db="EMBL/GenBank/DDBJ databases">
        <title>Definition of the novel symbiovar canariense within Mesorhizobium novociceri, a new species of genus Mesorhizobium nodulating Cicer canariense in the Caldera de Taburiente National Park (La Palma, Canary Islands).</title>
        <authorList>
            <person name="Leon-Barrios M."/>
            <person name="Perez-Yepez J."/>
            <person name="Flores-Felix J.D."/>
            <person name="Ramirez-Baena M.H."/>
            <person name="Pulido-Suarez L."/>
            <person name="Igual J.M."/>
            <person name="Velazquez E."/>
            <person name="Peix A."/>
        </authorList>
    </citation>
    <scope>NUCLEOTIDE SEQUENCE [LARGE SCALE GENOMIC DNA]</scope>
    <source>
        <strain evidence="5 6">CCANP35</strain>
    </source>
</reference>
<evidence type="ECO:0000259" key="4">
    <source>
        <dbReference type="Pfam" id="PF08028"/>
    </source>
</evidence>
<keyword evidence="1" id="KW-0560">Oxidoreductase</keyword>
<dbReference type="AlphaFoldDB" id="A0A838BF50"/>
<dbReference type="PANTHER" id="PTHR43884:SF25">
    <property type="entry name" value="ACYL-COA DEHYDROGENASE YDBM-RELATED"/>
    <property type="match status" value="1"/>
</dbReference>
<dbReference type="SUPFAM" id="SSF47203">
    <property type="entry name" value="Acyl-CoA dehydrogenase C-terminal domain-like"/>
    <property type="match status" value="1"/>
</dbReference>
<evidence type="ECO:0000313" key="6">
    <source>
        <dbReference type="Proteomes" id="UP000558284"/>
    </source>
</evidence>
<feature type="domain" description="Acyl-CoA dehydrogenase C-terminal" evidence="4">
    <location>
        <begin position="255"/>
        <end position="366"/>
    </location>
</feature>
<dbReference type="EMBL" id="JACDTY010000035">
    <property type="protein sequence ID" value="MBA1145156.1"/>
    <property type="molecule type" value="Genomic_DNA"/>
</dbReference>
<feature type="transmembrane region" description="Helical" evidence="2">
    <location>
        <begin position="242"/>
        <end position="261"/>
    </location>
</feature>
<evidence type="ECO:0000256" key="2">
    <source>
        <dbReference type="SAM" id="Phobius"/>
    </source>
</evidence>
<keyword evidence="2" id="KW-1133">Transmembrane helix</keyword>
<dbReference type="InterPro" id="IPR037069">
    <property type="entry name" value="AcylCoA_DH/ox_N_sf"/>
</dbReference>
<dbReference type="Gene3D" id="1.10.540.10">
    <property type="entry name" value="Acyl-CoA dehydrogenase/oxidase, N-terminal domain"/>
    <property type="match status" value="1"/>
</dbReference>
<dbReference type="Gene3D" id="2.40.110.10">
    <property type="entry name" value="Butyryl-CoA Dehydrogenase, subunit A, domain 2"/>
    <property type="match status" value="1"/>
</dbReference>
<dbReference type="InterPro" id="IPR013107">
    <property type="entry name" value="Acyl-CoA_DH_C"/>
</dbReference>
<dbReference type="Proteomes" id="UP000558284">
    <property type="component" value="Unassembled WGS sequence"/>
</dbReference>
<dbReference type="InterPro" id="IPR036250">
    <property type="entry name" value="AcylCo_DH-like_C"/>
</dbReference>
<protein>
    <submittedName>
        <fullName evidence="5">Acyl-CoA dehydrogenase family protein</fullName>
    </submittedName>
</protein>
<keyword evidence="2" id="KW-0812">Transmembrane</keyword>
<keyword evidence="2" id="KW-0472">Membrane</keyword>
<dbReference type="RefSeq" id="WP_181062059.1">
    <property type="nucleotide sequence ID" value="NZ_JACDTY010000035.1"/>
</dbReference>
<accession>A0A838BF50</accession>
<gene>
    <name evidence="5" type="ORF">H0241_33840</name>
</gene>